<organism evidence="1 2">
    <name type="scientific">Tritrichomonas foetus</name>
    <dbReference type="NCBI Taxonomy" id="1144522"/>
    <lineage>
        <taxon>Eukaryota</taxon>
        <taxon>Metamonada</taxon>
        <taxon>Parabasalia</taxon>
        <taxon>Tritrichomonadida</taxon>
        <taxon>Tritrichomonadidae</taxon>
        <taxon>Tritrichomonas</taxon>
    </lineage>
</organism>
<dbReference type="GeneID" id="94827908"/>
<proteinExistence type="predicted"/>
<protein>
    <submittedName>
        <fullName evidence="1">Uncharacterized protein</fullName>
    </submittedName>
</protein>
<name>A0A1J4JW95_9EUKA</name>
<gene>
    <name evidence="1" type="ORF">TRFO_06619</name>
</gene>
<dbReference type="Proteomes" id="UP000179807">
    <property type="component" value="Unassembled WGS sequence"/>
</dbReference>
<dbReference type="RefSeq" id="XP_068356543.1">
    <property type="nucleotide sequence ID" value="XM_068493204.1"/>
</dbReference>
<keyword evidence="2" id="KW-1185">Reference proteome</keyword>
<accession>A0A1J4JW95</accession>
<comment type="caution">
    <text evidence="1">The sequence shown here is derived from an EMBL/GenBank/DDBJ whole genome shotgun (WGS) entry which is preliminary data.</text>
</comment>
<dbReference type="EMBL" id="MLAK01000827">
    <property type="protein sequence ID" value="OHT03407.1"/>
    <property type="molecule type" value="Genomic_DNA"/>
</dbReference>
<evidence type="ECO:0000313" key="1">
    <source>
        <dbReference type="EMBL" id="OHT03407.1"/>
    </source>
</evidence>
<dbReference type="VEuPathDB" id="TrichDB:TRFO_06619"/>
<reference evidence="1" key="1">
    <citation type="submission" date="2016-10" db="EMBL/GenBank/DDBJ databases">
        <authorList>
            <person name="Benchimol M."/>
            <person name="Almeida L.G."/>
            <person name="Vasconcelos A.T."/>
            <person name="Perreira-Neves A."/>
            <person name="Rosa I.A."/>
            <person name="Tasca T."/>
            <person name="Bogo M.R."/>
            <person name="de Souza W."/>
        </authorList>
    </citation>
    <scope>NUCLEOTIDE SEQUENCE [LARGE SCALE GENOMIC DNA]</scope>
    <source>
        <strain evidence="1">K</strain>
    </source>
</reference>
<evidence type="ECO:0000313" key="2">
    <source>
        <dbReference type="Proteomes" id="UP000179807"/>
    </source>
</evidence>
<dbReference type="AlphaFoldDB" id="A0A1J4JW95"/>
<sequence>MDIYHAGQTLGRLIGECTSMENLPHDISLVSVLRGASILPLDSLVSHPKFIRISPSISDLVYACEHSQQLYNRIVYCPDPCLVLPYFVDPTVLIVSNVLNAKLNDFRKFITGILGHSYFEVHPYSPRGCFKTRFADISTAVSFWRSLKYFCYNGGFINCCPVFSPSPFPEKGKIVPIPKRKKRAGRVEKKKKMKDRQIQNQISAKKLEEEMPAALPMAIMLSGKSQMPQAVLIESQKQSKFP</sequence>